<organism evidence="4 5">
    <name type="scientific">Myxococcus landrumensis</name>
    <dbReference type="NCBI Taxonomy" id="2813577"/>
    <lineage>
        <taxon>Bacteria</taxon>
        <taxon>Pseudomonadati</taxon>
        <taxon>Myxococcota</taxon>
        <taxon>Myxococcia</taxon>
        <taxon>Myxococcales</taxon>
        <taxon>Cystobacterineae</taxon>
        <taxon>Myxococcaceae</taxon>
        <taxon>Myxococcus</taxon>
    </lineage>
</organism>
<keyword evidence="5" id="KW-1185">Reference proteome</keyword>
<dbReference type="PANTHER" id="PTHR34385:SF1">
    <property type="entry name" value="PEPTIDOGLYCAN L-ALANYL-D-GLUTAMATE ENDOPEPTIDASE CWLK"/>
    <property type="match status" value="1"/>
</dbReference>
<proteinExistence type="predicted"/>
<keyword evidence="2" id="KW-0732">Signal</keyword>
<keyword evidence="4" id="KW-0378">Hydrolase</keyword>
<gene>
    <name evidence="4" type="ORF">JY572_04090</name>
</gene>
<name>A0ABX7N9X2_9BACT</name>
<protein>
    <submittedName>
        <fullName evidence="4">D-alanyl-D-alanine carboxypeptidase family protein</fullName>
    </submittedName>
</protein>
<evidence type="ECO:0000256" key="2">
    <source>
        <dbReference type="SAM" id="SignalP"/>
    </source>
</evidence>
<dbReference type="InterPro" id="IPR003709">
    <property type="entry name" value="VanY-like_core_dom"/>
</dbReference>
<dbReference type="GO" id="GO:0004180">
    <property type="term" value="F:carboxypeptidase activity"/>
    <property type="evidence" value="ECO:0007669"/>
    <property type="project" value="UniProtKB-KW"/>
</dbReference>
<dbReference type="InterPro" id="IPR009045">
    <property type="entry name" value="Zn_M74/Hedgehog-like"/>
</dbReference>
<evidence type="ECO:0000259" key="3">
    <source>
        <dbReference type="Pfam" id="PF02557"/>
    </source>
</evidence>
<dbReference type="RefSeq" id="WP_206716992.1">
    <property type="nucleotide sequence ID" value="NZ_CP071091.1"/>
</dbReference>
<keyword evidence="4" id="KW-0121">Carboxypeptidase</keyword>
<evidence type="ECO:0000256" key="1">
    <source>
        <dbReference type="SAM" id="MobiDB-lite"/>
    </source>
</evidence>
<feature type="domain" description="D-alanyl-D-alanine carboxypeptidase-like core" evidence="3">
    <location>
        <begin position="45"/>
        <end position="149"/>
    </location>
</feature>
<dbReference type="Pfam" id="PF02557">
    <property type="entry name" value="VanY"/>
    <property type="match status" value="1"/>
</dbReference>
<evidence type="ECO:0000313" key="4">
    <source>
        <dbReference type="EMBL" id="QSQ15276.1"/>
    </source>
</evidence>
<dbReference type="EMBL" id="CP071091">
    <property type="protein sequence ID" value="QSQ15276.1"/>
    <property type="molecule type" value="Genomic_DNA"/>
</dbReference>
<feature type="chain" id="PRO_5046877551" evidence="2">
    <location>
        <begin position="24"/>
        <end position="181"/>
    </location>
</feature>
<dbReference type="PANTHER" id="PTHR34385">
    <property type="entry name" value="D-ALANYL-D-ALANINE CARBOXYPEPTIDASE"/>
    <property type="match status" value="1"/>
</dbReference>
<dbReference type="SUPFAM" id="SSF55166">
    <property type="entry name" value="Hedgehog/DD-peptidase"/>
    <property type="match status" value="1"/>
</dbReference>
<accession>A0ABX7N9X2</accession>
<reference evidence="4 5" key="1">
    <citation type="submission" date="2021-02" db="EMBL/GenBank/DDBJ databases">
        <title>De Novo genome assembly of isolated myxobacteria.</title>
        <authorList>
            <person name="Stevens D.C."/>
        </authorList>
    </citation>
    <scope>NUCLEOTIDE SEQUENCE [LARGE SCALE GENOMIC DNA]</scope>
    <source>
        <strain evidence="4 5">SCHIC003</strain>
    </source>
</reference>
<evidence type="ECO:0000313" key="5">
    <source>
        <dbReference type="Proteomes" id="UP000663090"/>
    </source>
</evidence>
<feature type="signal peptide" evidence="2">
    <location>
        <begin position="1"/>
        <end position="23"/>
    </location>
</feature>
<dbReference type="InterPro" id="IPR052179">
    <property type="entry name" value="DD-CPase-like"/>
</dbReference>
<keyword evidence="4" id="KW-0645">Protease</keyword>
<dbReference type="Gene3D" id="3.30.1380.10">
    <property type="match status" value="1"/>
</dbReference>
<sequence length="181" mass="20324">MSLALFRWSVVLLLCLFTSAAFAGEGRSRKNKAKAPKLVSLAGGHQLHRDTATAYQRMALDAAKHGIVLTVTSGYRSPHEQRWLYEQYRQGSGNKAARPGQSKHQLGIAVDLIVGKRDSKRYRWLTANACRFGFRRTVRSEPWHWEYHPRSTFPPVAGFNCLGRKTRPPEPPAPVASQDPS</sequence>
<feature type="region of interest" description="Disordered" evidence="1">
    <location>
        <begin position="162"/>
        <end position="181"/>
    </location>
</feature>
<dbReference type="Proteomes" id="UP000663090">
    <property type="component" value="Chromosome"/>
</dbReference>